<dbReference type="HOGENOM" id="CLU_069197_0_0_1"/>
<evidence type="ECO:0000256" key="3">
    <source>
        <dbReference type="ARBA" id="ARBA00022833"/>
    </source>
</evidence>
<proteinExistence type="predicted"/>
<evidence type="ECO:0000256" key="2">
    <source>
        <dbReference type="ARBA" id="ARBA00022771"/>
    </source>
</evidence>
<dbReference type="InterPro" id="IPR002893">
    <property type="entry name" value="Znf_MYND"/>
</dbReference>
<dbReference type="Pfam" id="PF01753">
    <property type="entry name" value="zf-MYND"/>
    <property type="match status" value="1"/>
</dbReference>
<sequence>MSPEPQKICIVCGDSATSKCPDCKSDTYSRYYCGKTCQEKDWPTHKEGCRDSRNRRLEKKLARIADILQQAYYIFRENTWDMPVAAIMVRDDLVEIYPSYSGALSFFSKFPDHLPMSEQTRNAILSAFSCNEPMVYIKEMISASFEGMGVKVEECKVVIGKITRKVIFQRIAKEFQDCSMYAHGIIRITVPGKRWIIDITGAQFGVRKTLWTWDNYKDEHDAKIGIVYALGTNATLIKALSRIQGLNGMRHRVKQMAADTLNAAIKEWTDGHQSIAAMLLNDENEYEETKLSLLNCIDAVIRSFVATNRFETEIRMAVEYELRNPGTSEKMADAVANLFTMSLFVKMRGRNSQ</sequence>
<dbReference type="Gene3D" id="6.10.140.2220">
    <property type="match status" value="1"/>
</dbReference>
<gene>
    <name evidence="6" type="ORF">COCMIDRAFT_85881</name>
</gene>
<dbReference type="EMBL" id="KI963936">
    <property type="protein sequence ID" value="EUC48931.1"/>
    <property type="molecule type" value="Genomic_DNA"/>
</dbReference>
<dbReference type="KEGG" id="bor:COCMIDRAFT_85881"/>
<evidence type="ECO:0000259" key="5">
    <source>
        <dbReference type="PROSITE" id="PS50865"/>
    </source>
</evidence>
<dbReference type="GO" id="GO:0008270">
    <property type="term" value="F:zinc ion binding"/>
    <property type="evidence" value="ECO:0007669"/>
    <property type="project" value="UniProtKB-KW"/>
</dbReference>
<dbReference type="AlphaFoldDB" id="W6ZYY0"/>
<dbReference type="SUPFAM" id="SSF144232">
    <property type="entry name" value="HIT/MYND zinc finger-like"/>
    <property type="match status" value="1"/>
</dbReference>
<evidence type="ECO:0000256" key="1">
    <source>
        <dbReference type="ARBA" id="ARBA00022723"/>
    </source>
</evidence>
<dbReference type="PROSITE" id="PS50865">
    <property type="entry name" value="ZF_MYND_2"/>
    <property type="match status" value="1"/>
</dbReference>
<dbReference type="eggNOG" id="ENOG502SMB7">
    <property type="taxonomic scope" value="Eukaryota"/>
</dbReference>
<dbReference type="STRING" id="930090.W6ZYY0"/>
<keyword evidence="3" id="KW-0862">Zinc</keyword>
<protein>
    <recommendedName>
        <fullName evidence="5">MYND-type domain-containing protein</fullName>
    </recommendedName>
</protein>
<evidence type="ECO:0000313" key="7">
    <source>
        <dbReference type="Proteomes" id="UP000054032"/>
    </source>
</evidence>
<evidence type="ECO:0000256" key="4">
    <source>
        <dbReference type="PROSITE-ProRule" id="PRU00134"/>
    </source>
</evidence>
<keyword evidence="7" id="KW-1185">Reference proteome</keyword>
<organism evidence="6 7">
    <name type="scientific">Bipolaris oryzae ATCC 44560</name>
    <dbReference type="NCBI Taxonomy" id="930090"/>
    <lineage>
        <taxon>Eukaryota</taxon>
        <taxon>Fungi</taxon>
        <taxon>Dikarya</taxon>
        <taxon>Ascomycota</taxon>
        <taxon>Pezizomycotina</taxon>
        <taxon>Dothideomycetes</taxon>
        <taxon>Pleosporomycetidae</taxon>
        <taxon>Pleosporales</taxon>
        <taxon>Pleosporineae</taxon>
        <taxon>Pleosporaceae</taxon>
        <taxon>Bipolaris</taxon>
    </lineage>
</organism>
<dbReference type="GeneID" id="19126756"/>
<keyword evidence="2 4" id="KW-0863">Zinc-finger</keyword>
<accession>W6ZYY0</accession>
<dbReference type="Proteomes" id="UP000054032">
    <property type="component" value="Unassembled WGS sequence"/>
</dbReference>
<dbReference type="OrthoDB" id="432970at2759"/>
<name>W6ZYY0_COCMI</name>
<reference evidence="6 7" key="1">
    <citation type="journal article" date="2013" name="PLoS Genet.">
        <title>Comparative genome structure, secondary metabolite, and effector coding capacity across Cochliobolus pathogens.</title>
        <authorList>
            <person name="Condon B.J."/>
            <person name="Leng Y."/>
            <person name="Wu D."/>
            <person name="Bushley K.E."/>
            <person name="Ohm R.A."/>
            <person name="Otillar R."/>
            <person name="Martin J."/>
            <person name="Schackwitz W."/>
            <person name="Grimwood J."/>
            <person name="MohdZainudin N."/>
            <person name="Xue C."/>
            <person name="Wang R."/>
            <person name="Manning V.A."/>
            <person name="Dhillon B."/>
            <person name="Tu Z.J."/>
            <person name="Steffenson B.J."/>
            <person name="Salamov A."/>
            <person name="Sun H."/>
            <person name="Lowry S."/>
            <person name="LaButti K."/>
            <person name="Han J."/>
            <person name="Copeland A."/>
            <person name="Lindquist E."/>
            <person name="Barry K."/>
            <person name="Schmutz J."/>
            <person name="Baker S.E."/>
            <person name="Ciuffetti L.M."/>
            <person name="Grigoriev I.V."/>
            <person name="Zhong S."/>
            <person name="Turgeon B.G."/>
        </authorList>
    </citation>
    <scope>NUCLEOTIDE SEQUENCE [LARGE SCALE GENOMIC DNA]</scope>
    <source>
        <strain evidence="6 7">ATCC 44560</strain>
    </source>
</reference>
<keyword evidence="1" id="KW-0479">Metal-binding</keyword>
<feature type="domain" description="MYND-type" evidence="5">
    <location>
        <begin position="9"/>
        <end position="49"/>
    </location>
</feature>
<evidence type="ECO:0000313" key="6">
    <source>
        <dbReference type="EMBL" id="EUC48931.1"/>
    </source>
</evidence>
<dbReference type="RefSeq" id="XP_007684543.1">
    <property type="nucleotide sequence ID" value="XM_007686353.1"/>
</dbReference>